<dbReference type="Proteomes" id="UP000223773">
    <property type="component" value="Segment"/>
</dbReference>
<keyword evidence="2" id="KW-1185">Reference proteome</keyword>
<name>A0A1S5QTS0_9CAUD</name>
<reference evidence="2" key="1">
    <citation type="submission" date="2016-02" db="EMBL/GenBank/DDBJ databases">
        <authorList>
            <person name="Morales N."/>
            <person name="Badran S."/>
            <person name="Schick P."/>
            <person name="Jacoby B."/>
            <person name="Reddi K."/>
            <person name="Villella W."/>
            <person name="Sanders E.R."/>
            <person name="Lorenz T.C."/>
        </authorList>
    </citation>
    <scope>NUCLEOTIDE SEQUENCE [LARGE SCALE GENOMIC DNA]</scope>
</reference>
<organism evidence="1 2">
    <name type="scientific">Bacillus phage Leo2</name>
    <dbReference type="NCBI Taxonomy" id="1815973"/>
    <lineage>
        <taxon>Viruses</taxon>
        <taxon>Duplodnaviria</taxon>
        <taxon>Heunggongvirae</taxon>
        <taxon>Uroviricota</taxon>
        <taxon>Caudoviricetes</taxon>
        <taxon>Ehrlichviridae</taxon>
        <taxon>Andromedavirus</taxon>
        <taxon>Andromedavirus leo2</taxon>
    </lineage>
</organism>
<accession>A0A1S5QTS0</accession>
<evidence type="ECO:0000313" key="2">
    <source>
        <dbReference type="Proteomes" id="UP000223773"/>
    </source>
</evidence>
<gene>
    <name evidence="1" type="ORF">LEO2_55</name>
</gene>
<evidence type="ECO:0000313" key="1">
    <source>
        <dbReference type="EMBL" id="AMR60093.1"/>
    </source>
</evidence>
<dbReference type="EMBL" id="KU836751">
    <property type="protein sequence ID" value="AMR60093.1"/>
    <property type="molecule type" value="Genomic_DNA"/>
</dbReference>
<sequence>MSVSRTIIKRGQLTEEAEYFLHNWFRSAHPLDYTFAKHAEERLKTRKISKELFWEAFTGHAEIIKFSITEDKEPRLIMRSIKKFKGKRITAVFNPTTKRVITVFYIKEIPDPKGKPIQFDVIGFIKRYERRVKQNEQKTKNPA</sequence>
<proteinExistence type="predicted"/>
<protein>
    <submittedName>
        <fullName evidence="1">Uncharacterized protein</fullName>
    </submittedName>
</protein>